<keyword evidence="1" id="KW-0732">Signal</keyword>
<reference evidence="2" key="2">
    <citation type="submission" date="2007-03" db="EMBL/GenBank/DDBJ databases">
        <authorList>
            <consortium name="The International Medicago Genome Annotation Group"/>
        </authorList>
    </citation>
    <scope>NUCLEOTIDE SEQUENCE</scope>
</reference>
<dbReference type="EMBL" id="AC160012">
    <property type="protein sequence ID" value="ABN08765.1"/>
    <property type="molecule type" value="Genomic_DNA"/>
</dbReference>
<evidence type="ECO:0000256" key="1">
    <source>
        <dbReference type="SAM" id="SignalP"/>
    </source>
</evidence>
<accession>A2Q565</accession>
<feature type="signal peptide" evidence="1">
    <location>
        <begin position="1"/>
        <end position="23"/>
    </location>
</feature>
<evidence type="ECO:0008006" key="3">
    <source>
        <dbReference type="Google" id="ProtNLM"/>
    </source>
</evidence>
<proteinExistence type="predicted"/>
<sequence>MNGCRHFALTVRTLDIILQVVDGCTRTKEIQQEKLPITSVHVLEEVTETREEPFEVANAATTQSLFQDVMELEWSAHNQGIPTAETNYVTAESDETNVDTNDVTVEKAVNDMEISASAMPLGNQNDILEAQIIQSLRCSTKRHTPAKTFSAVWIYGLEFVSMTNELLRRDLRKVWRHRMEVSRSANLVGMSVFPPDAYPYSLLSKQKFVV</sequence>
<feature type="chain" id="PRO_5002643982" description="Transmembrane protein" evidence="1">
    <location>
        <begin position="24"/>
        <end position="210"/>
    </location>
</feature>
<organism evidence="2">
    <name type="scientific">Medicago truncatula</name>
    <name type="common">Barrel medic</name>
    <name type="synonym">Medicago tribuloides</name>
    <dbReference type="NCBI Taxonomy" id="3880"/>
    <lineage>
        <taxon>Eukaryota</taxon>
        <taxon>Viridiplantae</taxon>
        <taxon>Streptophyta</taxon>
        <taxon>Embryophyta</taxon>
        <taxon>Tracheophyta</taxon>
        <taxon>Spermatophyta</taxon>
        <taxon>Magnoliopsida</taxon>
        <taxon>eudicotyledons</taxon>
        <taxon>Gunneridae</taxon>
        <taxon>Pentapetalae</taxon>
        <taxon>rosids</taxon>
        <taxon>fabids</taxon>
        <taxon>Fabales</taxon>
        <taxon>Fabaceae</taxon>
        <taxon>Papilionoideae</taxon>
        <taxon>50 kb inversion clade</taxon>
        <taxon>NPAAA clade</taxon>
        <taxon>Hologalegina</taxon>
        <taxon>IRL clade</taxon>
        <taxon>Trifolieae</taxon>
        <taxon>Medicago</taxon>
    </lineage>
</organism>
<evidence type="ECO:0000313" key="2">
    <source>
        <dbReference type="EMBL" id="ABN08765.1"/>
    </source>
</evidence>
<name>A2Q565_MEDTR</name>
<dbReference type="AlphaFoldDB" id="A2Q565"/>
<gene>
    <name evidence="2" type="ORF">MtrDRAFT_AC160012g23v2</name>
</gene>
<reference evidence="2" key="1">
    <citation type="submission" date="2005-04" db="EMBL/GenBank/DDBJ databases">
        <authorList>
            <person name="Town C.D."/>
        </authorList>
    </citation>
    <scope>NUCLEOTIDE SEQUENCE</scope>
</reference>
<protein>
    <recommendedName>
        <fullName evidence="3">Transmembrane protein</fullName>
    </recommendedName>
</protein>